<name>A0A0M0JWT3_9EUKA</name>
<evidence type="ECO:0000313" key="7">
    <source>
        <dbReference type="EMBL" id="KOO31121.1"/>
    </source>
</evidence>
<keyword evidence="1" id="KW-0479">Metal-binding</keyword>
<dbReference type="PANTHER" id="PTHR46508">
    <property type="entry name" value="PHD FINGER FAMILY PROTEIN"/>
    <property type="match status" value="1"/>
</dbReference>
<dbReference type="GO" id="GO:0008270">
    <property type="term" value="F:zinc ion binding"/>
    <property type="evidence" value="ECO:0007669"/>
    <property type="project" value="UniProtKB-KW"/>
</dbReference>
<dbReference type="AlphaFoldDB" id="A0A0M0JWT3"/>
<evidence type="ECO:0000259" key="6">
    <source>
        <dbReference type="PROSITE" id="PS50016"/>
    </source>
</evidence>
<evidence type="ECO:0000313" key="8">
    <source>
        <dbReference type="Proteomes" id="UP000037460"/>
    </source>
</evidence>
<dbReference type="Pfam" id="PF00628">
    <property type="entry name" value="PHD"/>
    <property type="match status" value="1"/>
</dbReference>
<feature type="domain" description="PHD-type" evidence="6">
    <location>
        <begin position="113"/>
        <end position="163"/>
    </location>
</feature>
<evidence type="ECO:0000256" key="5">
    <source>
        <dbReference type="SAM" id="MobiDB-lite"/>
    </source>
</evidence>
<dbReference type="PROSITE" id="PS50016">
    <property type="entry name" value="ZF_PHD_2"/>
    <property type="match status" value="1"/>
</dbReference>
<dbReference type="PROSITE" id="PS01359">
    <property type="entry name" value="ZF_PHD_1"/>
    <property type="match status" value="1"/>
</dbReference>
<gene>
    <name evidence="7" type="ORF">Ctob_002279</name>
</gene>
<dbReference type="PANTHER" id="PTHR46508:SF1">
    <property type="entry name" value="PHD FINGER FAMILY PROTEIN"/>
    <property type="match status" value="1"/>
</dbReference>
<dbReference type="Gene3D" id="3.30.40.10">
    <property type="entry name" value="Zinc/RING finger domain, C3HC4 (zinc finger)"/>
    <property type="match status" value="1"/>
</dbReference>
<keyword evidence="3" id="KW-0862">Zinc</keyword>
<proteinExistence type="predicted"/>
<comment type="caution">
    <text evidence="7">The sequence shown here is derived from an EMBL/GenBank/DDBJ whole genome shotgun (WGS) entry which is preliminary data.</text>
</comment>
<dbReference type="SMART" id="SM00249">
    <property type="entry name" value="PHD"/>
    <property type="match status" value="1"/>
</dbReference>
<accession>A0A0M0JWT3</accession>
<reference evidence="8" key="1">
    <citation type="journal article" date="2015" name="PLoS Genet.">
        <title>Genome Sequence and Transcriptome Analyses of Chrysochromulina tobin: Metabolic Tools for Enhanced Algal Fitness in the Prominent Order Prymnesiales (Haptophyceae).</title>
        <authorList>
            <person name="Hovde B.T."/>
            <person name="Deodato C.R."/>
            <person name="Hunsperger H.M."/>
            <person name="Ryken S.A."/>
            <person name="Yost W."/>
            <person name="Jha R.K."/>
            <person name="Patterson J."/>
            <person name="Monnat R.J. Jr."/>
            <person name="Barlow S.B."/>
            <person name="Starkenburg S.R."/>
            <person name="Cattolico R.A."/>
        </authorList>
    </citation>
    <scope>NUCLEOTIDE SEQUENCE</scope>
    <source>
        <strain evidence="8">CCMP291</strain>
    </source>
</reference>
<evidence type="ECO:0000256" key="2">
    <source>
        <dbReference type="ARBA" id="ARBA00022771"/>
    </source>
</evidence>
<sequence>MGDCGAQLNELTSQRAFERLVTTARDARSIALATADAEAEARAVYWLTLLVEHGVLNGWAEVEGAETGAETTAADGQGGMGDEETGAVGASADGTHDGVDSYAAEEVQADGNFDSCAVCGGDGSLVCCDACPQAYHIACLGDRAPPEDEDEDKAWFCPPCAQQLGMA</sequence>
<organism evidence="7 8">
    <name type="scientific">Chrysochromulina tobinii</name>
    <dbReference type="NCBI Taxonomy" id="1460289"/>
    <lineage>
        <taxon>Eukaryota</taxon>
        <taxon>Haptista</taxon>
        <taxon>Haptophyta</taxon>
        <taxon>Prymnesiophyceae</taxon>
        <taxon>Prymnesiales</taxon>
        <taxon>Chrysochromulinaceae</taxon>
        <taxon>Chrysochromulina</taxon>
    </lineage>
</organism>
<dbReference type="EMBL" id="JWZX01002081">
    <property type="protein sequence ID" value="KOO31121.1"/>
    <property type="molecule type" value="Genomic_DNA"/>
</dbReference>
<evidence type="ECO:0000256" key="1">
    <source>
        <dbReference type="ARBA" id="ARBA00022723"/>
    </source>
</evidence>
<dbReference type="InterPro" id="IPR019786">
    <property type="entry name" value="Zinc_finger_PHD-type_CS"/>
</dbReference>
<keyword evidence="2 4" id="KW-0863">Zinc-finger</keyword>
<evidence type="ECO:0000256" key="4">
    <source>
        <dbReference type="PROSITE-ProRule" id="PRU00146"/>
    </source>
</evidence>
<dbReference type="SUPFAM" id="SSF57903">
    <property type="entry name" value="FYVE/PHD zinc finger"/>
    <property type="match status" value="1"/>
</dbReference>
<dbReference type="InterPro" id="IPR011011">
    <property type="entry name" value="Znf_FYVE_PHD"/>
</dbReference>
<dbReference type="InterPro" id="IPR019787">
    <property type="entry name" value="Znf_PHD-finger"/>
</dbReference>
<dbReference type="Proteomes" id="UP000037460">
    <property type="component" value="Unassembled WGS sequence"/>
</dbReference>
<keyword evidence="8" id="KW-1185">Reference proteome</keyword>
<dbReference type="InterPro" id="IPR001965">
    <property type="entry name" value="Znf_PHD"/>
</dbReference>
<dbReference type="OrthoDB" id="548568at2759"/>
<evidence type="ECO:0000256" key="3">
    <source>
        <dbReference type="ARBA" id="ARBA00022833"/>
    </source>
</evidence>
<dbReference type="InterPro" id="IPR013083">
    <property type="entry name" value="Znf_RING/FYVE/PHD"/>
</dbReference>
<protein>
    <submittedName>
        <fullName evidence="7">DNA binding and zinc-finger domain-containing protein</fullName>
    </submittedName>
</protein>
<feature type="region of interest" description="Disordered" evidence="5">
    <location>
        <begin position="68"/>
        <end position="96"/>
    </location>
</feature>